<accession>A0A345T4G9</accession>
<evidence type="ECO:0000313" key="2">
    <source>
        <dbReference type="EMBL" id="AXI80874.1"/>
    </source>
</evidence>
<keyword evidence="3" id="KW-1185">Reference proteome</keyword>
<feature type="transmembrane region" description="Helical" evidence="1">
    <location>
        <begin position="52"/>
        <end position="74"/>
    </location>
</feature>
<proteinExistence type="predicted"/>
<evidence type="ECO:0000313" key="3">
    <source>
        <dbReference type="Proteomes" id="UP000249340"/>
    </source>
</evidence>
<keyword evidence="1" id="KW-0812">Transmembrane</keyword>
<dbReference type="KEGG" id="stri:C7M71_029340"/>
<dbReference type="RefSeq" id="WP_111490742.1">
    <property type="nucleotide sequence ID" value="NZ_CP031264.1"/>
</dbReference>
<dbReference type="OrthoDB" id="4301670at2"/>
<dbReference type="EMBL" id="CP031264">
    <property type="protein sequence ID" value="AXI80874.1"/>
    <property type="molecule type" value="Genomic_DNA"/>
</dbReference>
<dbReference type="Proteomes" id="UP000249340">
    <property type="component" value="Chromosome"/>
</dbReference>
<organism evidence="2 3">
    <name type="scientific">Peterkaempfera bronchialis</name>
    <dbReference type="NCBI Taxonomy" id="2126346"/>
    <lineage>
        <taxon>Bacteria</taxon>
        <taxon>Bacillati</taxon>
        <taxon>Actinomycetota</taxon>
        <taxon>Actinomycetes</taxon>
        <taxon>Kitasatosporales</taxon>
        <taxon>Streptomycetaceae</taxon>
        <taxon>Peterkaempfera</taxon>
    </lineage>
</organism>
<name>A0A345T4G9_9ACTN</name>
<reference evidence="3" key="1">
    <citation type="submission" date="2018-07" db="EMBL/GenBank/DDBJ databases">
        <title>Streptacidiphilus bronchialis DSM 106435 chromosome.</title>
        <authorList>
            <person name="Batra D."/>
            <person name="Gulvik C.A."/>
        </authorList>
    </citation>
    <scope>NUCLEOTIDE SEQUENCE [LARGE SCALE GENOMIC DNA]</scope>
    <source>
        <strain evidence="3">DSM 106435</strain>
    </source>
</reference>
<protein>
    <submittedName>
        <fullName evidence="2">Uncharacterized protein</fullName>
    </submittedName>
</protein>
<evidence type="ECO:0000256" key="1">
    <source>
        <dbReference type="SAM" id="Phobius"/>
    </source>
</evidence>
<dbReference type="AlphaFoldDB" id="A0A345T4G9"/>
<keyword evidence="1" id="KW-0472">Membrane</keyword>
<sequence>MNGSPSSWGTDGLIAAGLLPLNLLIVGCLGFTAGMGPWAEAGSFHNPAAPDVAWQTMWILTAVAVISAAPLYAVGCRIAGTFQLALFGTAGIVIGCR</sequence>
<feature type="transmembrane region" description="Helical" evidence="1">
    <location>
        <begin position="12"/>
        <end position="32"/>
    </location>
</feature>
<gene>
    <name evidence="2" type="ORF">C7M71_029340</name>
</gene>
<keyword evidence="1" id="KW-1133">Transmembrane helix</keyword>